<dbReference type="PROSITE" id="PS00165">
    <property type="entry name" value="DEHYDRATASE_SER_THR"/>
    <property type="match status" value="1"/>
</dbReference>
<protein>
    <submittedName>
        <fullName evidence="6">Pyridoxal-phosphate dependent enzyme family protein</fullName>
    </submittedName>
</protein>
<dbReference type="Gene3D" id="3.40.50.1100">
    <property type="match status" value="2"/>
</dbReference>
<dbReference type="SUPFAM" id="SSF53686">
    <property type="entry name" value="Tryptophan synthase beta subunit-like PLP-dependent enzymes"/>
    <property type="match status" value="1"/>
</dbReference>
<dbReference type="RefSeq" id="WP_038490480.1">
    <property type="nucleotide sequence ID" value="NZ_BCTH01000009.1"/>
</dbReference>
<dbReference type="GO" id="GO:0030170">
    <property type="term" value="F:pyridoxal phosphate binding"/>
    <property type="evidence" value="ECO:0007669"/>
    <property type="project" value="InterPro"/>
</dbReference>
<dbReference type="EMBL" id="HG322949">
    <property type="protein sequence ID" value="CDG82196.1"/>
    <property type="molecule type" value="Genomic_DNA"/>
</dbReference>
<dbReference type="GO" id="GO:0004794">
    <property type="term" value="F:threonine deaminase activity"/>
    <property type="evidence" value="ECO:0007669"/>
    <property type="project" value="TreeGrafter"/>
</dbReference>
<keyword evidence="3" id="KW-0663">Pyridoxal phosphate</keyword>
<dbReference type="InterPro" id="IPR036052">
    <property type="entry name" value="TrpB-like_PALP_sf"/>
</dbReference>
<dbReference type="Pfam" id="PF00291">
    <property type="entry name" value="PALP"/>
    <property type="match status" value="1"/>
</dbReference>
<evidence type="ECO:0000256" key="2">
    <source>
        <dbReference type="ARBA" id="ARBA00010869"/>
    </source>
</evidence>
<dbReference type="GO" id="GO:0009097">
    <property type="term" value="P:isoleucine biosynthetic process"/>
    <property type="evidence" value="ECO:0007669"/>
    <property type="project" value="TreeGrafter"/>
</dbReference>
<dbReference type="PANTHER" id="PTHR48078">
    <property type="entry name" value="THREONINE DEHYDRATASE, MITOCHONDRIAL-RELATED"/>
    <property type="match status" value="1"/>
</dbReference>
<dbReference type="GO" id="GO:0003941">
    <property type="term" value="F:L-serine ammonia-lyase activity"/>
    <property type="evidence" value="ECO:0007669"/>
    <property type="project" value="TreeGrafter"/>
</dbReference>
<comment type="cofactor">
    <cofactor evidence="1">
        <name>pyridoxal 5'-phosphate</name>
        <dbReference type="ChEBI" id="CHEBI:597326"/>
    </cofactor>
</comment>
<keyword evidence="4" id="KW-0456">Lyase</keyword>
<dbReference type="FunFam" id="3.40.50.1100:FF:000005">
    <property type="entry name" value="Threonine dehydratase catabolic"/>
    <property type="match status" value="1"/>
</dbReference>
<dbReference type="KEGG" id="jag:GJA_1551"/>
<feature type="domain" description="Tryptophan synthase beta chain-like PALP" evidence="5">
    <location>
        <begin position="17"/>
        <end position="310"/>
    </location>
</feature>
<dbReference type="PATRIC" id="fig|1349767.4.peg.3239"/>
<reference evidence="6 7" key="1">
    <citation type="journal article" date="2015" name="Genome Announc.">
        <title>Genome Sequence of Mushroom Soft-Rot Pathogen Janthinobacterium agaricidamnosum.</title>
        <authorList>
            <person name="Graupner K."/>
            <person name="Lackner G."/>
            <person name="Hertweck C."/>
        </authorList>
    </citation>
    <scope>NUCLEOTIDE SEQUENCE [LARGE SCALE GENOMIC DNA]</scope>
    <source>
        <strain evidence="7">NBRC 102515 / DSM 9628</strain>
    </source>
</reference>
<gene>
    <name evidence="6" type="ORF">GJA_1551</name>
</gene>
<evidence type="ECO:0000256" key="4">
    <source>
        <dbReference type="ARBA" id="ARBA00023239"/>
    </source>
</evidence>
<sequence length="334" mass="34909">MRIPTFSDVEAAASRLRPHIARTPLLRSPALDARLGARLLIKAECLQLTGSFKLRGAFNRLLMMTDSERKAGVVAWSAGNHGQALAFAGKILGIAVTIAMPADAPRAKIAGTEQWGATVVLYDRRTESREDIGREIARKNGALIVPPFDDPDVIAGQGTAFLEALQDAGIAGEVPTMLLCCAGGGGLIAGCALVAEGLRTDMRLHPVEPVGYDDTGRSVAEGRLVSNSPAAPSICDALMTVTPGEIPFAINKRRLGRGYAVNDDEIRAAMRVALQELKIVVEPGGAAALAAALARPELVRGHTVIVMVTGGNLDLPSLASIITAGATDTVEAAR</sequence>
<dbReference type="CDD" id="cd01562">
    <property type="entry name" value="Thr-dehyd"/>
    <property type="match status" value="1"/>
</dbReference>
<dbReference type="STRING" id="1349767.GJA_1551"/>
<dbReference type="InterPro" id="IPR001926">
    <property type="entry name" value="TrpB-like_PALP"/>
</dbReference>
<evidence type="ECO:0000256" key="3">
    <source>
        <dbReference type="ARBA" id="ARBA00022898"/>
    </source>
</evidence>
<dbReference type="eggNOG" id="COG1171">
    <property type="taxonomic scope" value="Bacteria"/>
</dbReference>
<comment type="similarity">
    <text evidence="2">Belongs to the serine/threonine dehydratase family.</text>
</comment>
<dbReference type="OrthoDB" id="9811476at2"/>
<dbReference type="InterPro" id="IPR000634">
    <property type="entry name" value="Ser/Thr_deHydtase_PyrdxlP-BS"/>
</dbReference>
<proteinExistence type="inferred from homology"/>
<name>W0V2U2_9BURK</name>
<dbReference type="AlphaFoldDB" id="W0V2U2"/>
<evidence type="ECO:0000256" key="1">
    <source>
        <dbReference type="ARBA" id="ARBA00001933"/>
    </source>
</evidence>
<evidence type="ECO:0000313" key="6">
    <source>
        <dbReference type="EMBL" id="CDG82196.1"/>
    </source>
</evidence>
<keyword evidence="7" id="KW-1185">Reference proteome</keyword>
<dbReference type="GO" id="GO:0006567">
    <property type="term" value="P:L-threonine catabolic process"/>
    <property type="evidence" value="ECO:0007669"/>
    <property type="project" value="TreeGrafter"/>
</dbReference>
<dbReference type="HOGENOM" id="CLU_021152_4_2_4"/>
<dbReference type="GO" id="GO:0006565">
    <property type="term" value="P:L-serine catabolic process"/>
    <property type="evidence" value="ECO:0007669"/>
    <property type="project" value="TreeGrafter"/>
</dbReference>
<evidence type="ECO:0000313" key="7">
    <source>
        <dbReference type="Proteomes" id="UP000027604"/>
    </source>
</evidence>
<accession>W0V2U2</accession>
<evidence type="ECO:0000259" key="5">
    <source>
        <dbReference type="Pfam" id="PF00291"/>
    </source>
</evidence>
<dbReference type="InterPro" id="IPR050147">
    <property type="entry name" value="Ser/Thr_Dehydratase"/>
</dbReference>
<dbReference type="PANTHER" id="PTHR48078:SF6">
    <property type="entry name" value="L-THREONINE DEHYDRATASE CATABOLIC TDCB"/>
    <property type="match status" value="1"/>
</dbReference>
<dbReference type="Proteomes" id="UP000027604">
    <property type="component" value="Chromosome I"/>
</dbReference>
<organism evidence="6 7">
    <name type="scientific">Janthinobacterium agaricidamnosum NBRC 102515 = DSM 9628</name>
    <dbReference type="NCBI Taxonomy" id="1349767"/>
    <lineage>
        <taxon>Bacteria</taxon>
        <taxon>Pseudomonadati</taxon>
        <taxon>Pseudomonadota</taxon>
        <taxon>Betaproteobacteria</taxon>
        <taxon>Burkholderiales</taxon>
        <taxon>Oxalobacteraceae</taxon>
        <taxon>Janthinobacterium</taxon>
    </lineage>
</organism>